<proteinExistence type="predicted"/>
<dbReference type="Proteomes" id="UP000243686">
    <property type="component" value="Unassembled WGS sequence"/>
</dbReference>
<gene>
    <name evidence="2" type="ORF">X801_10547</name>
</gene>
<evidence type="ECO:0000256" key="1">
    <source>
        <dbReference type="SAM" id="MobiDB-lite"/>
    </source>
</evidence>
<feature type="compositionally biased region" description="Basic residues" evidence="1">
    <location>
        <begin position="365"/>
        <end position="377"/>
    </location>
</feature>
<feature type="region of interest" description="Disordered" evidence="1">
    <location>
        <begin position="356"/>
        <end position="385"/>
    </location>
</feature>
<keyword evidence="3" id="KW-1185">Reference proteome</keyword>
<evidence type="ECO:0000313" key="2">
    <source>
        <dbReference type="EMBL" id="OON13674.1"/>
    </source>
</evidence>
<sequence length="385" mass="42986">MDCASTLSKGEVSTSLREVAKRSRKNFPVPRYICTPTSDQLQQSATKVHGHIPELDNPPSPKAMRHSFMRANEGVAVPKLSSLRRLESRKLRSEWLYDSEHRAFWSHVIFGVNKVMRLLETSEAKMDVDKTSINPKLACVLVDGGWVASPLGHHIARLCSTFGVRLVSVKPLKSLASMFSTPFRTIKKALVSPFSTSLFNRMLLKLIDCALPLQAIAIGICLSASAPNELQAWFASFCTTVPLLDQPIRRVRDSGSEAAPSHLKGDAMVIDENGEPWDQYPIDATKLYVFDADSYELPTEQVLSLPELRSYLSSYSTLSLPLVYSAVEDNHTAFLSELATQGNHTVEFQPTVLKIMKPQEDAERRSRKKKKRKKVKKSARDAVTT</sequence>
<dbReference type="EMBL" id="KV907211">
    <property type="protein sequence ID" value="OON13674.1"/>
    <property type="molecule type" value="Genomic_DNA"/>
</dbReference>
<name>A0A1S8WGY3_OPIVI</name>
<dbReference type="AlphaFoldDB" id="A0A1S8WGY3"/>
<accession>A0A1S8WGY3</accession>
<evidence type="ECO:0000313" key="3">
    <source>
        <dbReference type="Proteomes" id="UP000243686"/>
    </source>
</evidence>
<organism evidence="2 3">
    <name type="scientific">Opisthorchis viverrini</name>
    <name type="common">Southeast Asian liver fluke</name>
    <dbReference type="NCBI Taxonomy" id="6198"/>
    <lineage>
        <taxon>Eukaryota</taxon>
        <taxon>Metazoa</taxon>
        <taxon>Spiralia</taxon>
        <taxon>Lophotrochozoa</taxon>
        <taxon>Platyhelminthes</taxon>
        <taxon>Trematoda</taxon>
        <taxon>Digenea</taxon>
        <taxon>Opisthorchiida</taxon>
        <taxon>Opisthorchiata</taxon>
        <taxon>Opisthorchiidae</taxon>
        <taxon>Opisthorchis</taxon>
    </lineage>
</organism>
<protein>
    <submittedName>
        <fullName evidence="2">Uncharacterized protein</fullName>
    </submittedName>
</protein>
<reference evidence="2 3" key="1">
    <citation type="submission" date="2015-03" db="EMBL/GenBank/DDBJ databases">
        <title>Draft genome of the nematode, Opisthorchis viverrini.</title>
        <authorList>
            <person name="Mitreva M."/>
        </authorList>
    </citation>
    <scope>NUCLEOTIDE SEQUENCE [LARGE SCALE GENOMIC DNA]</scope>
    <source>
        <strain evidence="2">Khon Kaen</strain>
    </source>
</reference>